<evidence type="ECO:0000256" key="13">
    <source>
        <dbReference type="ARBA" id="ARBA00034000"/>
    </source>
</evidence>
<evidence type="ECO:0000256" key="12">
    <source>
        <dbReference type="ARBA" id="ARBA00023316"/>
    </source>
</evidence>
<dbReference type="STRING" id="1120923.SAMN02746095_00179"/>
<reference evidence="18 19" key="1">
    <citation type="submission" date="2012-11" db="EMBL/GenBank/DDBJ databases">
        <title>Whole genome sequence of Acidocella aminolytica 101 = DSM 11237.</title>
        <authorList>
            <person name="Azuma Y."/>
            <person name="Higashiura N."/>
            <person name="Hirakawa H."/>
            <person name="Matsushita K."/>
        </authorList>
    </citation>
    <scope>NUCLEOTIDE SEQUENCE [LARGE SCALE GENOMIC DNA]</scope>
    <source>
        <strain evidence="19">101 / DSM 11237</strain>
    </source>
</reference>
<name>A0A0D6PGN3_9PROT</name>
<dbReference type="InterPro" id="IPR050396">
    <property type="entry name" value="Glycosyltr_51/Transpeptidase"/>
</dbReference>
<keyword evidence="4" id="KW-0121">Carboxypeptidase</keyword>
<comment type="similarity">
    <text evidence="3">In the N-terminal section; belongs to the glycosyltransferase 51 family.</text>
</comment>
<evidence type="ECO:0000256" key="5">
    <source>
        <dbReference type="ARBA" id="ARBA00022670"/>
    </source>
</evidence>
<dbReference type="Proteomes" id="UP000032668">
    <property type="component" value="Unassembled WGS sequence"/>
</dbReference>
<comment type="similarity">
    <text evidence="2">In the C-terminal section; belongs to the transpeptidase family.</text>
</comment>
<keyword evidence="12" id="KW-0961">Cell wall biogenesis/degradation</keyword>
<keyword evidence="9" id="KW-0133">Cell shape</keyword>
<dbReference type="Gene3D" id="3.40.710.10">
    <property type="entry name" value="DD-peptidase/beta-lactamase superfamily"/>
    <property type="match status" value="1"/>
</dbReference>
<keyword evidence="15" id="KW-1133">Transmembrane helix</keyword>
<evidence type="ECO:0000256" key="6">
    <source>
        <dbReference type="ARBA" id="ARBA00022676"/>
    </source>
</evidence>
<evidence type="ECO:0000256" key="1">
    <source>
        <dbReference type="ARBA" id="ARBA00004752"/>
    </source>
</evidence>
<dbReference type="SUPFAM" id="SSF53955">
    <property type="entry name" value="Lysozyme-like"/>
    <property type="match status" value="1"/>
</dbReference>
<comment type="catalytic activity">
    <reaction evidence="14">
        <text>[GlcNAc-(1-&gt;4)-Mur2Ac(oyl-L-Ala-gamma-D-Glu-L-Lys-D-Ala-D-Ala)](n)-di-trans,octa-cis-undecaprenyl diphosphate + beta-D-GlcNAc-(1-&gt;4)-Mur2Ac(oyl-L-Ala-gamma-D-Glu-L-Lys-D-Ala-D-Ala)-di-trans,octa-cis-undecaprenyl diphosphate = [GlcNAc-(1-&gt;4)-Mur2Ac(oyl-L-Ala-gamma-D-Glu-L-Lys-D-Ala-D-Ala)](n+1)-di-trans,octa-cis-undecaprenyl diphosphate + di-trans,octa-cis-undecaprenyl diphosphate + H(+)</text>
        <dbReference type="Rhea" id="RHEA:23708"/>
        <dbReference type="Rhea" id="RHEA-COMP:9602"/>
        <dbReference type="Rhea" id="RHEA-COMP:9603"/>
        <dbReference type="ChEBI" id="CHEBI:15378"/>
        <dbReference type="ChEBI" id="CHEBI:58405"/>
        <dbReference type="ChEBI" id="CHEBI:60033"/>
        <dbReference type="ChEBI" id="CHEBI:78435"/>
        <dbReference type="EC" id="2.4.99.28"/>
    </reaction>
</comment>
<dbReference type="GO" id="GO:0008955">
    <property type="term" value="F:peptidoglycan glycosyltransferase activity"/>
    <property type="evidence" value="ECO:0007669"/>
    <property type="project" value="UniProtKB-EC"/>
</dbReference>
<dbReference type="InterPro" id="IPR012338">
    <property type="entry name" value="Beta-lactam/transpept-like"/>
</dbReference>
<keyword evidence="8" id="KW-0378">Hydrolase</keyword>
<dbReference type="GO" id="GO:0009002">
    <property type="term" value="F:serine-type D-Ala-D-Ala carboxypeptidase activity"/>
    <property type="evidence" value="ECO:0007669"/>
    <property type="project" value="UniProtKB-EC"/>
</dbReference>
<organism evidence="18 19">
    <name type="scientific">Acidocella aminolytica 101 = DSM 11237</name>
    <dbReference type="NCBI Taxonomy" id="1120923"/>
    <lineage>
        <taxon>Bacteria</taxon>
        <taxon>Pseudomonadati</taxon>
        <taxon>Pseudomonadota</taxon>
        <taxon>Alphaproteobacteria</taxon>
        <taxon>Acetobacterales</taxon>
        <taxon>Acidocellaceae</taxon>
        <taxon>Acidocella</taxon>
    </lineage>
</organism>
<evidence type="ECO:0000256" key="15">
    <source>
        <dbReference type="SAM" id="Phobius"/>
    </source>
</evidence>
<evidence type="ECO:0000256" key="14">
    <source>
        <dbReference type="ARBA" id="ARBA00049902"/>
    </source>
</evidence>
<dbReference type="GO" id="GO:0030288">
    <property type="term" value="C:outer membrane-bounded periplasmic space"/>
    <property type="evidence" value="ECO:0007669"/>
    <property type="project" value="TreeGrafter"/>
</dbReference>
<keyword evidence="6" id="KW-0328">Glycosyltransferase</keyword>
<proteinExistence type="inferred from homology"/>
<keyword evidence="10" id="KW-0573">Peptidoglycan synthesis</keyword>
<dbReference type="GO" id="GO:0008658">
    <property type="term" value="F:penicillin binding"/>
    <property type="evidence" value="ECO:0007669"/>
    <property type="project" value="InterPro"/>
</dbReference>
<protein>
    <submittedName>
        <fullName evidence="18">Penicillin-binding protein</fullName>
    </submittedName>
</protein>
<dbReference type="Gene3D" id="1.10.3810.10">
    <property type="entry name" value="Biosynthetic peptidoglycan transglycosylase-like"/>
    <property type="match status" value="1"/>
</dbReference>
<dbReference type="RefSeq" id="WP_048879197.1">
    <property type="nucleotide sequence ID" value="NZ_BANC01000059.1"/>
</dbReference>
<dbReference type="OrthoDB" id="9766909at2"/>
<dbReference type="Pfam" id="PF00912">
    <property type="entry name" value="Transgly"/>
    <property type="match status" value="1"/>
</dbReference>
<keyword evidence="11" id="KW-0511">Multifunctional enzyme</keyword>
<evidence type="ECO:0000256" key="8">
    <source>
        <dbReference type="ARBA" id="ARBA00022801"/>
    </source>
</evidence>
<keyword evidence="19" id="KW-1185">Reference proteome</keyword>
<keyword evidence="7" id="KW-0808">Transferase</keyword>
<evidence type="ECO:0000256" key="11">
    <source>
        <dbReference type="ARBA" id="ARBA00023268"/>
    </source>
</evidence>
<gene>
    <name evidence="18" type="ORF">Aam_060_033</name>
</gene>
<feature type="transmembrane region" description="Helical" evidence="15">
    <location>
        <begin position="21"/>
        <end position="45"/>
    </location>
</feature>
<dbReference type="GO" id="GO:0071555">
    <property type="term" value="P:cell wall organization"/>
    <property type="evidence" value="ECO:0007669"/>
    <property type="project" value="UniProtKB-KW"/>
</dbReference>
<evidence type="ECO:0000259" key="16">
    <source>
        <dbReference type="Pfam" id="PF00905"/>
    </source>
</evidence>
<dbReference type="UniPathway" id="UPA00219"/>
<dbReference type="PANTHER" id="PTHR32282:SF33">
    <property type="entry name" value="PEPTIDOGLYCAN GLYCOSYLTRANSFERASE"/>
    <property type="match status" value="1"/>
</dbReference>
<dbReference type="InterPro" id="IPR036950">
    <property type="entry name" value="PBP_transglycosylase"/>
</dbReference>
<dbReference type="EMBL" id="BANC01000059">
    <property type="protein sequence ID" value="GAN80807.1"/>
    <property type="molecule type" value="Genomic_DNA"/>
</dbReference>
<dbReference type="SUPFAM" id="SSF56601">
    <property type="entry name" value="beta-lactamase/transpeptidase-like"/>
    <property type="match status" value="1"/>
</dbReference>
<dbReference type="GO" id="GO:0008360">
    <property type="term" value="P:regulation of cell shape"/>
    <property type="evidence" value="ECO:0007669"/>
    <property type="project" value="UniProtKB-KW"/>
</dbReference>
<evidence type="ECO:0000256" key="9">
    <source>
        <dbReference type="ARBA" id="ARBA00022960"/>
    </source>
</evidence>
<evidence type="ECO:0000256" key="7">
    <source>
        <dbReference type="ARBA" id="ARBA00022679"/>
    </source>
</evidence>
<dbReference type="GO" id="GO:0009252">
    <property type="term" value="P:peptidoglycan biosynthetic process"/>
    <property type="evidence" value="ECO:0007669"/>
    <property type="project" value="UniProtKB-UniPathway"/>
</dbReference>
<dbReference type="FunFam" id="1.10.3810.10:FF:000001">
    <property type="entry name" value="Penicillin-binding protein 1A"/>
    <property type="match status" value="1"/>
</dbReference>
<dbReference type="InterPro" id="IPR001264">
    <property type="entry name" value="Glyco_trans_51"/>
</dbReference>
<comment type="catalytic activity">
    <reaction evidence="13">
        <text>Preferential cleavage: (Ac)2-L-Lys-D-Ala-|-D-Ala. Also transpeptidation of peptidyl-alanyl moieties that are N-acyl substituents of D-alanine.</text>
        <dbReference type="EC" id="3.4.16.4"/>
    </reaction>
</comment>
<evidence type="ECO:0000256" key="3">
    <source>
        <dbReference type="ARBA" id="ARBA00007739"/>
    </source>
</evidence>
<dbReference type="GO" id="GO:0006508">
    <property type="term" value="P:proteolysis"/>
    <property type="evidence" value="ECO:0007669"/>
    <property type="project" value="UniProtKB-KW"/>
</dbReference>
<evidence type="ECO:0000313" key="19">
    <source>
        <dbReference type="Proteomes" id="UP000032668"/>
    </source>
</evidence>
<dbReference type="InterPro" id="IPR023346">
    <property type="entry name" value="Lysozyme-like_dom_sf"/>
</dbReference>
<accession>A0A0D6PGN3</accession>
<dbReference type="Pfam" id="PF00905">
    <property type="entry name" value="Transpeptidase"/>
    <property type="match status" value="1"/>
</dbReference>
<keyword evidence="5" id="KW-0645">Protease</keyword>
<feature type="domain" description="Penicillin-binding protein transpeptidase" evidence="16">
    <location>
        <begin position="326"/>
        <end position="585"/>
    </location>
</feature>
<evidence type="ECO:0000256" key="10">
    <source>
        <dbReference type="ARBA" id="ARBA00022984"/>
    </source>
</evidence>
<dbReference type="AlphaFoldDB" id="A0A0D6PGN3"/>
<feature type="domain" description="Glycosyl transferase family 51" evidence="17">
    <location>
        <begin position="71"/>
        <end position="243"/>
    </location>
</feature>
<evidence type="ECO:0000256" key="2">
    <source>
        <dbReference type="ARBA" id="ARBA00007090"/>
    </source>
</evidence>
<keyword evidence="15" id="KW-0472">Membrane</keyword>
<evidence type="ECO:0000259" key="17">
    <source>
        <dbReference type="Pfam" id="PF00912"/>
    </source>
</evidence>
<comment type="pathway">
    <text evidence="1">Cell wall biogenesis; peptidoglycan biosynthesis.</text>
</comment>
<evidence type="ECO:0000313" key="18">
    <source>
        <dbReference type="EMBL" id="GAN80807.1"/>
    </source>
</evidence>
<dbReference type="InterPro" id="IPR001460">
    <property type="entry name" value="PCN-bd_Tpept"/>
</dbReference>
<dbReference type="PANTHER" id="PTHR32282">
    <property type="entry name" value="BINDING PROTEIN TRANSPEPTIDASE, PUTATIVE-RELATED"/>
    <property type="match status" value="1"/>
</dbReference>
<keyword evidence="15" id="KW-0812">Transmembrane</keyword>
<sequence length="588" mass="63332">MPRRKPPKPVLPRRLGDAWRVARLAIMSAIWGAVAVGLVVLWFTWDMPNPAHAITQARRPAIKLLDPAGRLVARFGDVSGRVVLPSALPSYVPAAFIAIEDRRFYQHGPFDMQGILRALVSDIWHRRVVQGGSTLTQQVAKTLFLDNRRTFRRKIQEAFLAVWLWRHYSRSQILGIYLNRVYLGGGAYGIDAAARLYFNEPAERLSLAQAAILAGLPKAPSSLNPLANSQAAANRAALVLDAMVATGVISPEQENEAAAHLDDAASPVFRSSWFALWTMQLMAGRISEGEDVSFTTTMNPGLQTATQAALDAAITEHGAQYHVSQGAVVVLDAHTGAVRALVGGVGDREGYNRAVLARRQTGSAIKPIVWLAGLMAGMSPNSSVLDAPLDIHGYRPRDYERSYRGEVSMAEALADSMNTVAIRILLRAGGPRRVIAVARSLGLDDHFPDDATMALGTGTVGVLQLAAAYAAFFNGGERVTPYCVTAINDVPFHSPAPVHVVPARDAWAVAGMMRQVVLSGTGRAAFISGVYTAGKTGTTQDYRDGWFVGYARGDIIAVWLGNDNNSPGQQLLGGTLPAEIFKEVAEAL</sequence>
<evidence type="ECO:0000256" key="4">
    <source>
        <dbReference type="ARBA" id="ARBA00022645"/>
    </source>
</evidence>
<comment type="caution">
    <text evidence="18">The sequence shown here is derived from an EMBL/GenBank/DDBJ whole genome shotgun (WGS) entry which is preliminary data.</text>
</comment>